<sequence>MRNKYVTPAMLEALKVAFSSAEYDAETERPALYIAAEELLGLLRVLRDDGTLQLTRLENVTAVDWKDRFEMVYHLFSPTELHWLTLKVTLPHDAPVLPSVTPVFPGAEFEEREVYDLMGIVFTGHPDLRRVFHADDFIGHPLRKDFVPPPPPAVPSFRKEES</sequence>
<dbReference type="RefSeq" id="WP_006689901.1">
    <property type="nucleotide sequence ID" value="NZ_GG694006.1"/>
</dbReference>
<dbReference type="OrthoDB" id="9801496at2"/>
<dbReference type="InterPro" id="IPR001268">
    <property type="entry name" value="NADH_UbQ_OxRdtase_30kDa_su"/>
</dbReference>
<dbReference type="InterPro" id="IPR037232">
    <property type="entry name" value="NADH_quin_OxRdtase_su_C/D-like"/>
</dbReference>
<reference evidence="3 4" key="1">
    <citation type="submission" date="2009-04" db="EMBL/GenBank/DDBJ databases">
        <authorList>
            <person name="Qin X."/>
            <person name="Bachman B."/>
            <person name="Battles P."/>
            <person name="Bell A."/>
            <person name="Bess C."/>
            <person name="Bickham C."/>
            <person name="Chaboub L."/>
            <person name="Chen D."/>
            <person name="Coyle M."/>
            <person name="Deiros D.R."/>
            <person name="Dinh H."/>
            <person name="Forbes L."/>
            <person name="Fowler G."/>
            <person name="Francisco L."/>
            <person name="Fu Q."/>
            <person name="Gubbala S."/>
            <person name="Hale W."/>
            <person name="Han Y."/>
            <person name="Hemphill L."/>
            <person name="Highlander S.K."/>
            <person name="Hirani K."/>
            <person name="Hogues M."/>
            <person name="Jackson L."/>
            <person name="Jakkamsetti A."/>
            <person name="Javaid M."/>
            <person name="Jiang H."/>
            <person name="Korchina V."/>
            <person name="Kovar C."/>
            <person name="Lara F."/>
            <person name="Lee S."/>
            <person name="Mata R."/>
            <person name="Mathew T."/>
            <person name="Moen C."/>
            <person name="Morales K."/>
            <person name="Munidasa M."/>
            <person name="Nazareth L."/>
            <person name="Ngo R."/>
            <person name="Nguyen L."/>
            <person name="Okwuonu G."/>
            <person name="Ongeri F."/>
            <person name="Patil S."/>
            <person name="Petrosino J."/>
            <person name="Pham C."/>
            <person name="Pham P."/>
            <person name="Pu L.-L."/>
            <person name="Puazo M."/>
            <person name="Raj R."/>
            <person name="Reid J."/>
            <person name="Rouhana J."/>
            <person name="Saada N."/>
            <person name="Shang Y."/>
            <person name="Simmons D."/>
            <person name="Thornton R."/>
            <person name="Warren J."/>
            <person name="Weissenberger G."/>
            <person name="Zhang J."/>
            <person name="Zhang L."/>
            <person name="Zhou C."/>
            <person name="Zhu D."/>
            <person name="Muzny D."/>
            <person name="Worley K."/>
            <person name="Gibbs R."/>
        </authorList>
    </citation>
    <scope>NUCLEOTIDE SEQUENCE [LARGE SCALE GENOMIC DNA]</scope>
    <source>
        <strain evidence="3 4">ATCC 43531</strain>
    </source>
</reference>
<dbReference type="PANTHER" id="PTHR10884:SF14">
    <property type="entry name" value="NADH DEHYDROGENASE [UBIQUINONE] IRON-SULFUR PROTEIN 3, MITOCHONDRIAL"/>
    <property type="match status" value="1"/>
</dbReference>
<dbReference type="STRING" id="638302.HMPREF0908_1167"/>
<feature type="domain" description="NADH:ubiquinone oxidoreductase 30kDa subunit" evidence="2">
    <location>
        <begin position="33"/>
        <end position="147"/>
    </location>
</feature>
<dbReference type="EMBL" id="ACLA01000018">
    <property type="protein sequence ID" value="EEQ48492.1"/>
    <property type="molecule type" value="Genomic_DNA"/>
</dbReference>
<proteinExistence type="inferred from homology"/>
<evidence type="ECO:0000259" key="2">
    <source>
        <dbReference type="Pfam" id="PF00329"/>
    </source>
</evidence>
<protein>
    <submittedName>
        <fullName evidence="3">Respiratory-chain NADH dehydrogenase, 30 Kd subunit</fullName>
    </submittedName>
</protein>
<evidence type="ECO:0000313" key="3">
    <source>
        <dbReference type="EMBL" id="EEQ48492.1"/>
    </source>
</evidence>
<evidence type="ECO:0000313" key="4">
    <source>
        <dbReference type="Proteomes" id="UP000005309"/>
    </source>
</evidence>
<evidence type="ECO:0000256" key="1">
    <source>
        <dbReference type="ARBA" id="ARBA00007569"/>
    </source>
</evidence>
<dbReference type="HOGENOM" id="CLU_042628_6_3_9"/>
<dbReference type="GO" id="GO:0008137">
    <property type="term" value="F:NADH dehydrogenase (ubiquinone) activity"/>
    <property type="evidence" value="ECO:0007669"/>
    <property type="project" value="InterPro"/>
</dbReference>
<dbReference type="Pfam" id="PF00329">
    <property type="entry name" value="Complex1_30kDa"/>
    <property type="match status" value="1"/>
</dbReference>
<dbReference type="Proteomes" id="UP000005309">
    <property type="component" value="Unassembled WGS sequence"/>
</dbReference>
<comment type="caution">
    <text evidence="3">The sequence shown here is derived from an EMBL/GenBank/DDBJ whole genome shotgun (WGS) entry which is preliminary data.</text>
</comment>
<accession>C4V3S3</accession>
<gene>
    <name evidence="3" type="primary">nuoC</name>
    <name evidence="3" type="ORF">HMPREF0908_1167</name>
</gene>
<dbReference type="AlphaFoldDB" id="C4V3S3"/>
<dbReference type="SUPFAM" id="SSF143243">
    <property type="entry name" value="Nqo5-like"/>
    <property type="match status" value="1"/>
</dbReference>
<comment type="similarity">
    <text evidence="1">Belongs to the complex I 30 kDa subunit family.</text>
</comment>
<keyword evidence="4" id="KW-1185">Reference proteome</keyword>
<dbReference type="PANTHER" id="PTHR10884">
    <property type="entry name" value="NADH DEHYDROGENASE UBIQUINONE IRON-SULFUR PROTEIN 3"/>
    <property type="match status" value="1"/>
</dbReference>
<dbReference type="eggNOG" id="COG0852">
    <property type="taxonomic scope" value="Bacteria"/>
</dbReference>
<dbReference type="Gene3D" id="3.30.460.80">
    <property type="entry name" value="NADH:ubiquinone oxidoreductase, 30kDa subunit"/>
    <property type="match status" value="1"/>
</dbReference>
<name>C4V3S3_9FIRM</name>
<organism evidence="3 4">
    <name type="scientific">Selenomonas flueggei ATCC 43531</name>
    <dbReference type="NCBI Taxonomy" id="638302"/>
    <lineage>
        <taxon>Bacteria</taxon>
        <taxon>Bacillati</taxon>
        <taxon>Bacillota</taxon>
        <taxon>Negativicutes</taxon>
        <taxon>Selenomonadales</taxon>
        <taxon>Selenomonadaceae</taxon>
        <taxon>Selenomonas</taxon>
    </lineage>
</organism>